<evidence type="ECO:0000313" key="2">
    <source>
        <dbReference type="EMBL" id="SVC93365.1"/>
    </source>
</evidence>
<evidence type="ECO:0000256" key="1">
    <source>
        <dbReference type="SAM" id="MobiDB-lite"/>
    </source>
</evidence>
<organism evidence="2">
    <name type="scientific">marine metagenome</name>
    <dbReference type="NCBI Taxonomy" id="408172"/>
    <lineage>
        <taxon>unclassified sequences</taxon>
        <taxon>metagenomes</taxon>
        <taxon>ecological metagenomes</taxon>
    </lineage>
</organism>
<feature type="compositionally biased region" description="Basic and acidic residues" evidence="1">
    <location>
        <begin position="24"/>
        <end position="38"/>
    </location>
</feature>
<feature type="non-terminal residue" evidence="2">
    <location>
        <position position="1"/>
    </location>
</feature>
<sequence length="44" mass="5306">EMVKAHIDKQKNYLKLLEEAKKSRDKLHFPENDKEIGKRSPRWA</sequence>
<dbReference type="EMBL" id="UINC01119501">
    <property type="protein sequence ID" value="SVC93365.1"/>
    <property type="molecule type" value="Genomic_DNA"/>
</dbReference>
<dbReference type="AlphaFoldDB" id="A0A382R860"/>
<accession>A0A382R860</accession>
<name>A0A382R860_9ZZZZ</name>
<feature type="region of interest" description="Disordered" evidence="1">
    <location>
        <begin position="24"/>
        <end position="44"/>
    </location>
</feature>
<proteinExistence type="predicted"/>
<protein>
    <submittedName>
        <fullName evidence="2">Uncharacterized protein</fullName>
    </submittedName>
</protein>
<gene>
    <name evidence="2" type="ORF">METZ01_LOCUS346219</name>
</gene>
<reference evidence="2" key="1">
    <citation type="submission" date="2018-05" db="EMBL/GenBank/DDBJ databases">
        <authorList>
            <person name="Lanie J.A."/>
            <person name="Ng W.-L."/>
            <person name="Kazmierczak K.M."/>
            <person name="Andrzejewski T.M."/>
            <person name="Davidsen T.M."/>
            <person name="Wayne K.J."/>
            <person name="Tettelin H."/>
            <person name="Glass J.I."/>
            <person name="Rusch D."/>
            <person name="Podicherti R."/>
            <person name="Tsui H.-C.T."/>
            <person name="Winkler M.E."/>
        </authorList>
    </citation>
    <scope>NUCLEOTIDE SEQUENCE</scope>
</reference>